<evidence type="ECO:0000313" key="7">
    <source>
        <dbReference type="Proteomes" id="UP000646827"/>
    </source>
</evidence>
<dbReference type="Gene3D" id="1.10.630.10">
    <property type="entry name" value="Cytochrome P450"/>
    <property type="match status" value="1"/>
</dbReference>
<feature type="non-terminal residue" evidence="6">
    <location>
        <position position="1"/>
    </location>
</feature>
<evidence type="ECO:0000256" key="3">
    <source>
        <dbReference type="ARBA" id="ARBA00023002"/>
    </source>
</evidence>
<evidence type="ECO:0000256" key="4">
    <source>
        <dbReference type="ARBA" id="ARBA00023004"/>
    </source>
</evidence>
<dbReference type="PRINTS" id="PR00385">
    <property type="entry name" value="P450"/>
</dbReference>
<evidence type="ECO:0008006" key="8">
    <source>
        <dbReference type="Google" id="ProtNLM"/>
    </source>
</evidence>
<keyword evidence="3" id="KW-0560">Oxidoreductase</keyword>
<dbReference type="Proteomes" id="UP000646827">
    <property type="component" value="Unassembled WGS sequence"/>
</dbReference>
<dbReference type="PRINTS" id="PR00463">
    <property type="entry name" value="EP450I"/>
</dbReference>
<dbReference type="InterPro" id="IPR036396">
    <property type="entry name" value="Cyt_P450_sf"/>
</dbReference>
<comment type="cofactor">
    <cofactor evidence="5">
        <name>heme</name>
        <dbReference type="ChEBI" id="CHEBI:30413"/>
    </cofactor>
</comment>
<protein>
    <recommendedName>
        <fullName evidence="8">Cytochrome P450</fullName>
    </recommendedName>
</protein>
<dbReference type="GO" id="GO:0020037">
    <property type="term" value="F:heme binding"/>
    <property type="evidence" value="ECO:0007669"/>
    <property type="project" value="InterPro"/>
</dbReference>
<dbReference type="AlphaFoldDB" id="A0A8H7SEP4"/>
<keyword evidence="7" id="KW-1185">Reference proteome</keyword>
<dbReference type="Pfam" id="PF00067">
    <property type="entry name" value="p450"/>
    <property type="match status" value="1"/>
</dbReference>
<dbReference type="PANTHER" id="PTHR24296">
    <property type="entry name" value="CYTOCHROME P450"/>
    <property type="match status" value="1"/>
</dbReference>
<evidence type="ECO:0000256" key="1">
    <source>
        <dbReference type="ARBA" id="ARBA00010617"/>
    </source>
</evidence>
<proteinExistence type="inferred from homology"/>
<evidence type="ECO:0000256" key="5">
    <source>
        <dbReference type="PIRSR" id="PIRSR602401-1"/>
    </source>
</evidence>
<evidence type="ECO:0000313" key="6">
    <source>
        <dbReference type="EMBL" id="KAG2226906.1"/>
    </source>
</evidence>
<dbReference type="GO" id="GO:0004497">
    <property type="term" value="F:monooxygenase activity"/>
    <property type="evidence" value="ECO:0007669"/>
    <property type="project" value="InterPro"/>
</dbReference>
<dbReference type="SUPFAM" id="SSF48264">
    <property type="entry name" value="Cytochrome P450"/>
    <property type="match status" value="1"/>
</dbReference>
<dbReference type="InterPro" id="IPR001128">
    <property type="entry name" value="Cyt_P450"/>
</dbReference>
<sequence>YRKFSDSNNNNYTHRIGFGQDLHILTKEGVIPVSESFDICSNHVVNLYMNPLTPFIEKFDGILHPETKSIAQHYETVNEFLFNVIQQRRKDVEEGKRFDDLLWHFMQGPNTHQMSYNDQELRDILINVIIAARDTTAVSIAYAIYMLILHPEVQSKLLLEIECCFPNEKGILESDNIIETISHMTYASAVLNETFRLFPPVPVNEREVVEDDVWPDGTIVRKGTNISWSSYSQARCSKIWGSDCKEFKPERWFSDNGKLYKPASGEWNVFNNIGARACLGERLARLEALAAILIFVQRYKIILNKPNQKIDYEVGVALKIKNGLEVLVEKRHSY</sequence>
<dbReference type="EMBL" id="JAEPRB010000012">
    <property type="protein sequence ID" value="KAG2226906.1"/>
    <property type="molecule type" value="Genomic_DNA"/>
</dbReference>
<reference evidence="6 7" key="1">
    <citation type="submission" date="2020-12" db="EMBL/GenBank/DDBJ databases">
        <title>Metabolic potential, ecology and presence of endohyphal bacteria is reflected in genomic diversity of Mucoromycotina.</title>
        <authorList>
            <person name="Muszewska A."/>
            <person name="Okrasinska A."/>
            <person name="Steczkiewicz K."/>
            <person name="Drgas O."/>
            <person name="Orlowska M."/>
            <person name="Perlinska-Lenart U."/>
            <person name="Aleksandrzak-Piekarczyk T."/>
            <person name="Szatraj K."/>
            <person name="Zielenkiewicz U."/>
            <person name="Pilsyk S."/>
            <person name="Malc E."/>
            <person name="Mieczkowski P."/>
            <person name="Kruszewska J.S."/>
            <person name="Biernat P."/>
            <person name="Pawlowska J."/>
        </authorList>
    </citation>
    <scope>NUCLEOTIDE SEQUENCE [LARGE SCALE GENOMIC DNA]</scope>
    <source>
        <strain evidence="6 7">CBS 142.35</strain>
    </source>
</reference>
<comment type="caution">
    <text evidence="6">The sequence shown here is derived from an EMBL/GenBank/DDBJ whole genome shotgun (WGS) entry which is preliminary data.</text>
</comment>
<organism evidence="6 7">
    <name type="scientific">Circinella minor</name>
    <dbReference type="NCBI Taxonomy" id="1195481"/>
    <lineage>
        <taxon>Eukaryota</taxon>
        <taxon>Fungi</taxon>
        <taxon>Fungi incertae sedis</taxon>
        <taxon>Mucoromycota</taxon>
        <taxon>Mucoromycotina</taxon>
        <taxon>Mucoromycetes</taxon>
        <taxon>Mucorales</taxon>
        <taxon>Lichtheimiaceae</taxon>
        <taxon>Circinella</taxon>
    </lineage>
</organism>
<dbReference type="OrthoDB" id="1470350at2759"/>
<dbReference type="GO" id="GO:0005506">
    <property type="term" value="F:iron ion binding"/>
    <property type="evidence" value="ECO:0007669"/>
    <property type="project" value="InterPro"/>
</dbReference>
<accession>A0A8H7SEP4</accession>
<gene>
    <name evidence="6" type="ORF">INT45_010185</name>
</gene>
<evidence type="ECO:0000256" key="2">
    <source>
        <dbReference type="ARBA" id="ARBA00022723"/>
    </source>
</evidence>
<keyword evidence="5" id="KW-0349">Heme</keyword>
<keyword evidence="2 5" id="KW-0479">Metal-binding</keyword>
<name>A0A8H7SEP4_9FUNG</name>
<feature type="binding site" description="axial binding residue" evidence="5">
    <location>
        <position position="278"/>
    </location>
    <ligand>
        <name>heme</name>
        <dbReference type="ChEBI" id="CHEBI:30413"/>
    </ligand>
    <ligandPart>
        <name>Fe</name>
        <dbReference type="ChEBI" id="CHEBI:18248"/>
    </ligandPart>
</feature>
<dbReference type="InterPro" id="IPR002401">
    <property type="entry name" value="Cyt_P450_E_grp-I"/>
</dbReference>
<keyword evidence="4 5" id="KW-0408">Iron</keyword>
<dbReference type="GO" id="GO:0016705">
    <property type="term" value="F:oxidoreductase activity, acting on paired donors, with incorporation or reduction of molecular oxygen"/>
    <property type="evidence" value="ECO:0007669"/>
    <property type="project" value="InterPro"/>
</dbReference>
<comment type="similarity">
    <text evidence="1">Belongs to the cytochrome P450 family.</text>
</comment>